<accession>A0A8J6M5C1</accession>
<keyword evidence="9" id="KW-1185">Reference proteome</keyword>
<feature type="domain" description="Phage shock protein PspC N-terminal" evidence="7">
    <location>
        <begin position="5"/>
        <end position="63"/>
    </location>
</feature>
<name>A0A8J6M5C1_9ALTE</name>
<evidence type="ECO:0000256" key="2">
    <source>
        <dbReference type="ARBA" id="ARBA00022475"/>
    </source>
</evidence>
<evidence type="ECO:0000256" key="5">
    <source>
        <dbReference type="ARBA" id="ARBA00023136"/>
    </source>
</evidence>
<keyword evidence="2" id="KW-1003">Cell membrane</keyword>
<feature type="transmembrane region" description="Helical" evidence="6">
    <location>
        <begin position="35"/>
        <end position="61"/>
    </location>
</feature>
<dbReference type="AlphaFoldDB" id="A0A8J6M5C1"/>
<dbReference type="NCBIfam" id="TIGR02978">
    <property type="entry name" value="phageshock_pspC"/>
    <property type="match status" value="1"/>
</dbReference>
<dbReference type="PANTHER" id="PTHR33885:SF3">
    <property type="entry name" value="PHAGE SHOCK PROTEIN C"/>
    <property type="match status" value="1"/>
</dbReference>
<reference evidence="8" key="1">
    <citation type="journal article" date="2018" name="Int. J. Syst. Evol. Microbiol.">
        <title>Neptunicella marina gen. nov., sp. nov., isolated from surface seawater.</title>
        <authorList>
            <person name="Liu X."/>
            <person name="Lai Q."/>
            <person name="Du Y."/>
            <person name="Zhang X."/>
            <person name="Liu Z."/>
            <person name="Sun F."/>
            <person name="Shao Z."/>
        </authorList>
    </citation>
    <scope>NUCLEOTIDE SEQUENCE</scope>
    <source>
        <strain evidence="8">S27-2</strain>
    </source>
</reference>
<evidence type="ECO:0000256" key="3">
    <source>
        <dbReference type="ARBA" id="ARBA00022692"/>
    </source>
</evidence>
<dbReference type="InterPro" id="IPR007168">
    <property type="entry name" value="Phageshock_PspC_N"/>
</dbReference>
<gene>
    <name evidence="8" type="primary">pspC</name>
    <name evidence="8" type="ORF">H8B19_11105</name>
</gene>
<dbReference type="RefSeq" id="WP_186506951.1">
    <property type="nucleotide sequence ID" value="NZ_JACNEP010000007.1"/>
</dbReference>
<dbReference type="Proteomes" id="UP000601768">
    <property type="component" value="Unassembled WGS sequence"/>
</dbReference>
<dbReference type="InterPro" id="IPR014320">
    <property type="entry name" value="Phageshock_PspC"/>
</dbReference>
<comment type="caution">
    <text evidence="8">The sequence shown here is derived from an EMBL/GenBank/DDBJ whole genome shotgun (WGS) entry which is preliminary data.</text>
</comment>
<comment type="subcellular location">
    <subcellularLocation>
        <location evidence="1">Cell membrane</location>
        <topology evidence="1">Single-pass membrane protein</topology>
    </subcellularLocation>
</comment>
<reference evidence="8" key="2">
    <citation type="submission" date="2020-08" db="EMBL/GenBank/DDBJ databases">
        <authorList>
            <person name="Lai Q."/>
        </authorList>
    </citation>
    <scope>NUCLEOTIDE SEQUENCE</scope>
    <source>
        <strain evidence="8">S27-2</strain>
    </source>
</reference>
<evidence type="ECO:0000256" key="4">
    <source>
        <dbReference type="ARBA" id="ARBA00022989"/>
    </source>
</evidence>
<evidence type="ECO:0000313" key="9">
    <source>
        <dbReference type="Proteomes" id="UP000601768"/>
    </source>
</evidence>
<keyword evidence="3 6" id="KW-0812">Transmembrane</keyword>
<evidence type="ECO:0000256" key="1">
    <source>
        <dbReference type="ARBA" id="ARBA00004162"/>
    </source>
</evidence>
<evidence type="ECO:0000259" key="7">
    <source>
        <dbReference type="Pfam" id="PF04024"/>
    </source>
</evidence>
<dbReference type="GO" id="GO:0005886">
    <property type="term" value="C:plasma membrane"/>
    <property type="evidence" value="ECO:0007669"/>
    <property type="project" value="UniProtKB-SubCell"/>
</dbReference>
<sequence length="144" mass="16241">MTTKRELYRDPARGKIAGVCAGVAAYFGMEIWLVRILVVTATLLGSGPFFIVVYIAAWFILEKKPGFADPSKEHYKQQGKGWHSAPGDDKSVEVKTKVWQSGESAKQACQDIKAHYAEIEQKLRNMETYVTTAEFQLNREINKL</sequence>
<organism evidence="8 9">
    <name type="scientific">Neptunicella marina</name>
    <dbReference type="NCBI Taxonomy" id="2125989"/>
    <lineage>
        <taxon>Bacteria</taxon>
        <taxon>Pseudomonadati</taxon>
        <taxon>Pseudomonadota</taxon>
        <taxon>Gammaproteobacteria</taxon>
        <taxon>Alteromonadales</taxon>
        <taxon>Alteromonadaceae</taxon>
        <taxon>Neptunicella</taxon>
    </lineage>
</organism>
<feature type="transmembrane region" description="Helical" evidence="6">
    <location>
        <begin position="12"/>
        <end position="29"/>
    </location>
</feature>
<evidence type="ECO:0000256" key="6">
    <source>
        <dbReference type="SAM" id="Phobius"/>
    </source>
</evidence>
<keyword evidence="4 6" id="KW-1133">Transmembrane helix</keyword>
<evidence type="ECO:0000313" key="8">
    <source>
        <dbReference type="EMBL" id="MBC3766431.1"/>
    </source>
</evidence>
<dbReference type="PANTHER" id="PTHR33885">
    <property type="entry name" value="PHAGE SHOCK PROTEIN C"/>
    <property type="match status" value="1"/>
</dbReference>
<keyword evidence="5 6" id="KW-0472">Membrane</keyword>
<proteinExistence type="predicted"/>
<dbReference type="EMBL" id="JACNEP010000007">
    <property type="protein sequence ID" value="MBC3766431.1"/>
    <property type="molecule type" value="Genomic_DNA"/>
</dbReference>
<dbReference type="Pfam" id="PF04024">
    <property type="entry name" value="PspC"/>
    <property type="match status" value="1"/>
</dbReference>
<protein>
    <submittedName>
        <fullName evidence="8">Envelope stress response membrane protein PspC</fullName>
    </submittedName>
</protein>
<dbReference type="InterPro" id="IPR052027">
    <property type="entry name" value="PspC"/>
</dbReference>